<reference evidence="2 3" key="1">
    <citation type="submission" date="2020-08" db="EMBL/GenBank/DDBJ databases">
        <title>Plant Genome Project.</title>
        <authorList>
            <person name="Zhang R.-G."/>
        </authorList>
    </citation>
    <scope>NUCLEOTIDE SEQUENCE [LARGE SCALE GENOMIC DNA]</scope>
    <source>
        <tissue evidence="2">Rhizome</tissue>
    </source>
</reference>
<dbReference type="PANTHER" id="PTHR33924">
    <property type="entry name" value="CATION-TRANSPORTING ATPASE"/>
    <property type="match status" value="1"/>
</dbReference>
<dbReference type="EMBL" id="JACMSC010000009">
    <property type="protein sequence ID" value="KAG6507753.1"/>
    <property type="molecule type" value="Genomic_DNA"/>
</dbReference>
<comment type="caution">
    <text evidence="2">The sequence shown here is derived from an EMBL/GenBank/DDBJ whole genome shotgun (WGS) entry which is preliminary data.</text>
</comment>
<organism evidence="2 3">
    <name type="scientific">Zingiber officinale</name>
    <name type="common">Ginger</name>
    <name type="synonym">Amomum zingiber</name>
    <dbReference type="NCBI Taxonomy" id="94328"/>
    <lineage>
        <taxon>Eukaryota</taxon>
        <taxon>Viridiplantae</taxon>
        <taxon>Streptophyta</taxon>
        <taxon>Embryophyta</taxon>
        <taxon>Tracheophyta</taxon>
        <taxon>Spermatophyta</taxon>
        <taxon>Magnoliopsida</taxon>
        <taxon>Liliopsida</taxon>
        <taxon>Zingiberales</taxon>
        <taxon>Zingiberaceae</taxon>
        <taxon>Zingiber</taxon>
    </lineage>
</organism>
<proteinExistence type="predicted"/>
<evidence type="ECO:0000313" key="3">
    <source>
        <dbReference type="Proteomes" id="UP000734854"/>
    </source>
</evidence>
<accession>A0A8J5GPR3</accession>
<feature type="region of interest" description="Disordered" evidence="1">
    <location>
        <begin position="213"/>
        <end position="246"/>
    </location>
</feature>
<protein>
    <submittedName>
        <fullName evidence="2">Uncharacterized protein</fullName>
    </submittedName>
</protein>
<dbReference type="PANTHER" id="PTHR33924:SF5">
    <property type="entry name" value="CATION-TRANSPORTING ATPASE"/>
    <property type="match status" value="1"/>
</dbReference>
<dbReference type="AlphaFoldDB" id="A0A8J5GPR3"/>
<dbReference type="Proteomes" id="UP000734854">
    <property type="component" value="Unassembled WGS sequence"/>
</dbReference>
<feature type="compositionally biased region" description="Basic and acidic residues" evidence="1">
    <location>
        <begin position="236"/>
        <end position="246"/>
    </location>
</feature>
<keyword evidence="3" id="KW-1185">Reference proteome</keyword>
<evidence type="ECO:0000256" key="1">
    <source>
        <dbReference type="SAM" id="MobiDB-lite"/>
    </source>
</evidence>
<name>A0A8J5GPR3_ZINOF</name>
<gene>
    <name evidence="2" type="ORF">ZIOFF_033104</name>
</gene>
<sequence>MAVLGAGVVPAASAATASSPLKVRNRVRVQDLNLGVSGSDTGSATFPGLKEDCDEGSGERMDGPEEIKLRDLHSALQVQEVGSQPLNLSTINEAEMPGYQPKEGSSEISVTTASLLASESAVDNTVEKVAAYLTLGLPEPNKEYAQTNVNFGLGVDLNYDHPSLIREYDLFNPFKRSVEIKSSDASECGSTTGPIEESEPLKKWKQMKQNGFLSYSHGGIPVPKQQSSQPRKRKYDRNQSKNECAKREQISRLANLAIPSGLLSGLNPGIINHVRNTKQVHSIIKAVVQSEKHDEQTQNRIGIGRRKDHIHKNDSTPKHNSCISPSMEYLGKENETDMVKHKFHQGACGTSQLIFASEDDALALKLLSTATLVSEIASSGTPDQFSENQEKLDSLSIEAANIASQWLDLLQQDIKGRLAALRRSKKRVKNVIQTELPYLISKEFTSNQENEPYSTQSSEAVSTQEMHVACWKSLFNQMDRALYEEGKQLENWLKQVREMQLHCENGLKFAGSCGSSHLTSSENPSNLSTSETLERKYAVWAAAASIYSTCNRITKAEKA</sequence>
<evidence type="ECO:0000313" key="2">
    <source>
        <dbReference type="EMBL" id="KAG6507753.1"/>
    </source>
</evidence>